<dbReference type="Proteomes" id="UP000245626">
    <property type="component" value="Unassembled WGS sequence"/>
</dbReference>
<proteinExistence type="predicted"/>
<sequence>MRGLIGSSLFLLFLLACRSVVGMDYRSRLEAFDRMLMEEEGYWGEHDLSEGDGEILSSFKAILSGTDRDGIDGSSSSGGGELQVGSSSGSSSLFVPNPRLGVLLDKQYVSKDAERKRKRVDVVEKIFPGCTASQANAAFICRRLRMSLDLRRHVNLEDVLGAFLSRPEQEQKLFKQSVERLIVTLNKQPE</sequence>
<name>A0ACD0NWF5_9BASI</name>
<dbReference type="EMBL" id="KZ819962">
    <property type="protein sequence ID" value="PWN50159.1"/>
    <property type="molecule type" value="Genomic_DNA"/>
</dbReference>
<evidence type="ECO:0000313" key="1">
    <source>
        <dbReference type="EMBL" id="PWN50159.1"/>
    </source>
</evidence>
<accession>A0ACD0NWF5</accession>
<protein>
    <submittedName>
        <fullName evidence="1">Uncharacterized protein</fullName>
    </submittedName>
</protein>
<evidence type="ECO:0000313" key="2">
    <source>
        <dbReference type="Proteomes" id="UP000245626"/>
    </source>
</evidence>
<organism evidence="1 2">
    <name type="scientific">Violaceomyces palustris</name>
    <dbReference type="NCBI Taxonomy" id="1673888"/>
    <lineage>
        <taxon>Eukaryota</taxon>
        <taxon>Fungi</taxon>
        <taxon>Dikarya</taxon>
        <taxon>Basidiomycota</taxon>
        <taxon>Ustilaginomycotina</taxon>
        <taxon>Ustilaginomycetes</taxon>
        <taxon>Violaceomycetales</taxon>
        <taxon>Violaceomycetaceae</taxon>
        <taxon>Violaceomyces</taxon>
    </lineage>
</organism>
<gene>
    <name evidence="1" type="ORF">IE53DRAFT_109052</name>
</gene>
<reference evidence="1 2" key="1">
    <citation type="journal article" date="2018" name="Mol. Biol. Evol.">
        <title>Broad Genomic Sampling Reveals a Smut Pathogenic Ancestry of the Fungal Clade Ustilaginomycotina.</title>
        <authorList>
            <person name="Kijpornyongpan T."/>
            <person name="Mondo S.J."/>
            <person name="Barry K."/>
            <person name="Sandor L."/>
            <person name="Lee J."/>
            <person name="Lipzen A."/>
            <person name="Pangilinan J."/>
            <person name="LaButti K."/>
            <person name="Hainaut M."/>
            <person name="Henrissat B."/>
            <person name="Grigoriev I.V."/>
            <person name="Spatafora J.W."/>
            <person name="Aime M.C."/>
        </authorList>
    </citation>
    <scope>NUCLEOTIDE SEQUENCE [LARGE SCALE GENOMIC DNA]</scope>
    <source>
        <strain evidence="1 2">SA 807</strain>
    </source>
</reference>
<keyword evidence="2" id="KW-1185">Reference proteome</keyword>